<dbReference type="KEGG" id="gsl:Gasu_62870"/>
<evidence type="ECO:0000313" key="2">
    <source>
        <dbReference type="Proteomes" id="UP000030680"/>
    </source>
</evidence>
<evidence type="ECO:0000313" key="1">
    <source>
        <dbReference type="EMBL" id="EME26062.1"/>
    </source>
</evidence>
<protein>
    <submittedName>
        <fullName evidence="1">Uncharacterized protein</fullName>
    </submittedName>
</protein>
<sequence length="83" mass="9767">MYEFVYRQKYSQPLEFSLILSDQQRKVLRSRTSQKLVVAKPVLDWSNSTLLKGYSVARELRGPLLRHCSSRFTTLLRCEIDCI</sequence>
<reference evidence="2" key="1">
    <citation type="journal article" date="2013" name="Science">
        <title>Gene transfer from bacteria and archaea facilitated evolution of an extremophilic eukaryote.</title>
        <authorList>
            <person name="Schonknecht G."/>
            <person name="Chen W.H."/>
            <person name="Ternes C.M."/>
            <person name="Barbier G.G."/>
            <person name="Shrestha R.P."/>
            <person name="Stanke M."/>
            <person name="Brautigam A."/>
            <person name="Baker B.J."/>
            <person name="Banfield J.F."/>
            <person name="Garavito R.M."/>
            <person name="Carr K."/>
            <person name="Wilkerson C."/>
            <person name="Rensing S.A."/>
            <person name="Gagneul D."/>
            <person name="Dickenson N.E."/>
            <person name="Oesterhelt C."/>
            <person name="Lercher M.J."/>
            <person name="Weber A.P."/>
        </authorList>
    </citation>
    <scope>NUCLEOTIDE SEQUENCE [LARGE SCALE GENOMIC DNA]</scope>
    <source>
        <strain evidence="2">074W</strain>
    </source>
</reference>
<proteinExistence type="predicted"/>
<accession>M2X888</accession>
<dbReference type="EMBL" id="KB454628">
    <property type="protein sequence ID" value="EME26062.1"/>
    <property type="molecule type" value="Genomic_DNA"/>
</dbReference>
<dbReference type="RefSeq" id="XP_005702582.1">
    <property type="nucleotide sequence ID" value="XM_005702525.1"/>
</dbReference>
<dbReference type="Gramene" id="EME26062">
    <property type="protein sequence ID" value="EME26062"/>
    <property type="gene ID" value="Gasu_62870"/>
</dbReference>
<dbReference type="Proteomes" id="UP000030680">
    <property type="component" value="Unassembled WGS sequence"/>
</dbReference>
<gene>
    <name evidence="1" type="ORF">Gasu_62870</name>
</gene>
<dbReference type="AlphaFoldDB" id="M2X888"/>
<dbReference type="GeneID" id="17085051"/>
<name>M2X888_GALSU</name>
<keyword evidence="2" id="KW-1185">Reference proteome</keyword>
<organism evidence="1 2">
    <name type="scientific">Galdieria sulphuraria</name>
    <name type="common">Red alga</name>
    <dbReference type="NCBI Taxonomy" id="130081"/>
    <lineage>
        <taxon>Eukaryota</taxon>
        <taxon>Rhodophyta</taxon>
        <taxon>Bangiophyceae</taxon>
        <taxon>Galdieriales</taxon>
        <taxon>Galdieriaceae</taxon>
        <taxon>Galdieria</taxon>
    </lineage>
</organism>